<evidence type="ECO:0000259" key="1">
    <source>
        <dbReference type="Pfam" id="PF01494"/>
    </source>
</evidence>
<dbReference type="PANTHER" id="PTHR43422:SF3">
    <property type="entry name" value="THIAMINE THIAZOLE SYNTHASE"/>
    <property type="match status" value="1"/>
</dbReference>
<dbReference type="PRINTS" id="PR00420">
    <property type="entry name" value="RNGMNOXGNASE"/>
</dbReference>
<dbReference type="SUPFAM" id="SSF51905">
    <property type="entry name" value="FAD/NAD(P)-binding domain"/>
    <property type="match status" value="1"/>
</dbReference>
<organism evidence="2 3">
    <name type="scientific">Streptomyces misionensis</name>
    <dbReference type="NCBI Taxonomy" id="67331"/>
    <lineage>
        <taxon>Bacteria</taxon>
        <taxon>Bacillati</taxon>
        <taxon>Actinomycetota</taxon>
        <taxon>Actinomycetes</taxon>
        <taxon>Kitasatosporales</taxon>
        <taxon>Streptomycetaceae</taxon>
        <taxon>Streptomyces</taxon>
    </lineage>
</organism>
<dbReference type="GeneID" id="95511907"/>
<protein>
    <submittedName>
        <fullName evidence="2">Dehydrogenase (Flavoprotein)</fullName>
    </submittedName>
</protein>
<dbReference type="EMBL" id="FNTD01000004">
    <property type="protein sequence ID" value="SEC73132.1"/>
    <property type="molecule type" value="Genomic_DNA"/>
</dbReference>
<dbReference type="Gene3D" id="3.50.50.60">
    <property type="entry name" value="FAD/NAD(P)-binding domain"/>
    <property type="match status" value="1"/>
</dbReference>
<dbReference type="InterPro" id="IPR036188">
    <property type="entry name" value="FAD/NAD-bd_sf"/>
</dbReference>
<evidence type="ECO:0000313" key="3">
    <source>
        <dbReference type="Proteomes" id="UP000182375"/>
    </source>
</evidence>
<dbReference type="Proteomes" id="UP000182375">
    <property type="component" value="Unassembled WGS sequence"/>
</dbReference>
<dbReference type="Pfam" id="PF01494">
    <property type="entry name" value="FAD_binding_3"/>
    <property type="match status" value="1"/>
</dbReference>
<evidence type="ECO:0000313" key="2">
    <source>
        <dbReference type="EMBL" id="SEC73132.1"/>
    </source>
</evidence>
<feature type="domain" description="FAD-binding" evidence="1">
    <location>
        <begin position="6"/>
        <end position="346"/>
    </location>
</feature>
<dbReference type="GO" id="GO:0071949">
    <property type="term" value="F:FAD binding"/>
    <property type="evidence" value="ECO:0007669"/>
    <property type="project" value="InterPro"/>
</dbReference>
<reference evidence="2 3" key="1">
    <citation type="submission" date="2016-10" db="EMBL/GenBank/DDBJ databases">
        <authorList>
            <person name="de Groot N.N."/>
        </authorList>
    </citation>
    <scope>NUCLEOTIDE SEQUENCE [LARGE SCALE GENOMIC DNA]</scope>
    <source>
        <strain evidence="2 3">DSM 40306</strain>
    </source>
</reference>
<gene>
    <name evidence="2" type="ORF">SAMN04490357_2751</name>
</gene>
<accession>A0A1H4UW73</accession>
<dbReference type="RefSeq" id="WP_074992170.1">
    <property type="nucleotide sequence ID" value="NZ_FNTD01000004.1"/>
</dbReference>
<name>A0A1H4UW73_9ACTN</name>
<proteinExistence type="predicted"/>
<sequence>MNARRAVVIGAGPAGLLAAAALSPAVEEVVVVDRDELPDGPEHRTGVPQSRHAHLLMPGGMDAMEELLPRAGLRAELLAAGARETALSRDMVALTPVGWFRRWRHRSHVTITSSRPLLEWVVRRAVLRCGENVRVRHARVTGLRGSARRVTGVRLAGPDGGPAQDLDADWVVEAGGRGTRLLAWLDTLGVHGIRERGVDSGLANATRVYRVPDGARDWPMTLIQADPWSGRPGRSAMIVPIEDDRWMVSLGGMRGSEPPKDPEGFVGYALDLPSPLVGRLIRAAEPLGPVHVSRSTSNSRRYLEDAPVWPEGFVALGDAAATFNPIYGQGMSVAAHGALALARALREDGIGTPGLARRVQRAVGRAADGAWTMAVSTDVLYPGVEGGRATPGDRVAAAYSQRLTRAATGSYAAAAALWDVTTLRTPPSRLFRPDALLHSLAGPPLPALAGPPLTAAERAFLAGIG</sequence>
<dbReference type="InterPro" id="IPR002938">
    <property type="entry name" value="FAD-bd"/>
</dbReference>
<dbReference type="AlphaFoldDB" id="A0A1H4UW73"/>
<dbReference type="PANTHER" id="PTHR43422">
    <property type="entry name" value="THIAMINE THIAZOLE SYNTHASE"/>
    <property type="match status" value="1"/>
</dbReference>
<dbReference type="STRING" id="67331.SAMN04490357_2751"/>